<dbReference type="InterPro" id="IPR011990">
    <property type="entry name" value="TPR-like_helical_dom_sf"/>
</dbReference>
<dbReference type="SUPFAM" id="SSF48452">
    <property type="entry name" value="TPR-like"/>
    <property type="match status" value="1"/>
</dbReference>
<comment type="caution">
    <text evidence="2">The sequence shown here is derived from an EMBL/GenBank/DDBJ whole genome shotgun (WGS) entry which is preliminary data.</text>
</comment>
<accession>A0AAD5PLB1</accession>
<dbReference type="Proteomes" id="UP001209540">
    <property type="component" value="Unassembled WGS sequence"/>
</dbReference>
<evidence type="ECO:0000313" key="2">
    <source>
        <dbReference type="EMBL" id="KAI9276917.1"/>
    </source>
</evidence>
<reference evidence="2" key="2">
    <citation type="submission" date="2023-02" db="EMBL/GenBank/DDBJ databases">
        <authorList>
            <consortium name="DOE Joint Genome Institute"/>
            <person name="Mondo S.J."/>
            <person name="Chang Y."/>
            <person name="Wang Y."/>
            <person name="Ahrendt S."/>
            <person name="Andreopoulos W."/>
            <person name="Barry K."/>
            <person name="Beard J."/>
            <person name="Benny G.L."/>
            <person name="Blankenship S."/>
            <person name="Bonito G."/>
            <person name="Cuomo C."/>
            <person name="Desiro A."/>
            <person name="Gervers K.A."/>
            <person name="Hundley H."/>
            <person name="Kuo A."/>
            <person name="LaButti K."/>
            <person name="Lang B.F."/>
            <person name="Lipzen A."/>
            <person name="O'Donnell K."/>
            <person name="Pangilinan J."/>
            <person name="Reynolds N."/>
            <person name="Sandor L."/>
            <person name="Smith M.W."/>
            <person name="Tsang A."/>
            <person name="Grigoriev I.V."/>
            <person name="Stajich J.E."/>
            <person name="Spatafora J.W."/>
        </authorList>
    </citation>
    <scope>NUCLEOTIDE SEQUENCE</scope>
    <source>
        <strain evidence="2">RSA 2281</strain>
    </source>
</reference>
<gene>
    <name evidence="2" type="ORF">BDA99DRAFT_121311</name>
</gene>
<feature type="domain" description="F-box" evidence="1">
    <location>
        <begin position="179"/>
        <end position="221"/>
    </location>
</feature>
<evidence type="ECO:0000313" key="3">
    <source>
        <dbReference type="Proteomes" id="UP001209540"/>
    </source>
</evidence>
<name>A0AAD5PLB1_9FUNG</name>
<dbReference type="Gene3D" id="1.20.1280.50">
    <property type="match status" value="1"/>
</dbReference>
<proteinExistence type="predicted"/>
<dbReference type="InterPro" id="IPR036047">
    <property type="entry name" value="F-box-like_dom_sf"/>
</dbReference>
<dbReference type="EMBL" id="JAIXMP010000002">
    <property type="protein sequence ID" value="KAI9276917.1"/>
    <property type="molecule type" value="Genomic_DNA"/>
</dbReference>
<keyword evidence="3" id="KW-1185">Reference proteome</keyword>
<evidence type="ECO:0000259" key="1">
    <source>
        <dbReference type="PROSITE" id="PS50181"/>
    </source>
</evidence>
<protein>
    <recommendedName>
        <fullName evidence="1">F-box domain-containing protein</fullName>
    </recommendedName>
</protein>
<dbReference type="Pfam" id="PF12937">
    <property type="entry name" value="F-box-like"/>
    <property type="match status" value="1"/>
</dbReference>
<sequence>MNSIETNLKNYPFICHGDAYKTLTQTQFRDCSVIKESFEQGKKAFAAKNYKWAVNSFTQTIESLASNLSMVLMHRAAAFEMQQKYESAFNDGQRAIYNIANSSTLNIYSDTHHATLRDAFITTSNALIHQNLLKEAALQYRQAIEILPMVSPYFLELSLRHRQVTAEIANRNKWLNRYLPREVVFRIVSFLPLEDRGQLAMTCRFWYDLVLSQSSDMWRLMDVTDPKFPGKLASIQKLLRSVVPNRIGKVKLYLENKREDIRMVTEEDDNNSDISEANSTATTVESIPMVVDSDDENYEDDEKQCDYEQRSQLIYSAMFERNWNNIPEFGMCISIRCGYIKRK</sequence>
<reference evidence="2" key="1">
    <citation type="journal article" date="2022" name="IScience">
        <title>Evolution of zygomycete secretomes and the origins of terrestrial fungal ecologies.</title>
        <authorList>
            <person name="Chang Y."/>
            <person name="Wang Y."/>
            <person name="Mondo S."/>
            <person name="Ahrendt S."/>
            <person name="Andreopoulos W."/>
            <person name="Barry K."/>
            <person name="Beard J."/>
            <person name="Benny G.L."/>
            <person name="Blankenship S."/>
            <person name="Bonito G."/>
            <person name="Cuomo C."/>
            <person name="Desiro A."/>
            <person name="Gervers K.A."/>
            <person name="Hundley H."/>
            <person name="Kuo A."/>
            <person name="LaButti K."/>
            <person name="Lang B.F."/>
            <person name="Lipzen A."/>
            <person name="O'Donnell K."/>
            <person name="Pangilinan J."/>
            <person name="Reynolds N."/>
            <person name="Sandor L."/>
            <person name="Smith M.E."/>
            <person name="Tsang A."/>
            <person name="Grigoriev I.V."/>
            <person name="Stajich J.E."/>
            <person name="Spatafora J.W."/>
        </authorList>
    </citation>
    <scope>NUCLEOTIDE SEQUENCE</scope>
    <source>
        <strain evidence="2">RSA 2281</strain>
    </source>
</reference>
<dbReference type="InterPro" id="IPR001810">
    <property type="entry name" value="F-box_dom"/>
</dbReference>
<organism evidence="2 3">
    <name type="scientific">Phascolomyces articulosus</name>
    <dbReference type="NCBI Taxonomy" id="60185"/>
    <lineage>
        <taxon>Eukaryota</taxon>
        <taxon>Fungi</taxon>
        <taxon>Fungi incertae sedis</taxon>
        <taxon>Mucoromycota</taxon>
        <taxon>Mucoromycotina</taxon>
        <taxon>Mucoromycetes</taxon>
        <taxon>Mucorales</taxon>
        <taxon>Lichtheimiaceae</taxon>
        <taxon>Phascolomyces</taxon>
    </lineage>
</organism>
<dbReference type="CDD" id="cd09917">
    <property type="entry name" value="F-box_SF"/>
    <property type="match status" value="1"/>
</dbReference>
<dbReference type="SUPFAM" id="SSF81383">
    <property type="entry name" value="F-box domain"/>
    <property type="match status" value="1"/>
</dbReference>
<dbReference type="AlphaFoldDB" id="A0AAD5PLB1"/>
<dbReference type="Gene3D" id="1.25.40.10">
    <property type="entry name" value="Tetratricopeptide repeat domain"/>
    <property type="match status" value="1"/>
</dbReference>
<dbReference type="SMART" id="SM00256">
    <property type="entry name" value="FBOX"/>
    <property type="match status" value="1"/>
</dbReference>
<dbReference type="PROSITE" id="PS50181">
    <property type="entry name" value="FBOX"/>
    <property type="match status" value="1"/>
</dbReference>